<sequence length="527" mass="58756">MPSLRQTLTMKRPGLLAAVLVLTGALLGPVGPAVAAPAPCSAQSSQKVPKRQVRAEWIASVANIDWPSRPGLTATEQRAELVGWFDGAVSRRLNTVVLQVRPTADAFWPSPFEPWSEWLTGVQGQDPGYDPLAFAVAEAHRRGLELHAWFNPYRVAVHADPSRLRPDHPARTHPDWVVPYGGKLYYNPGIPEVRRFAEDAIMDAVQRYDIDGVHFDDYFYPYPVAGQQFDDEATYQRYGSAFPVKADWRRATIDLLVAELSTRIHRAKPWVKFGISPFAVWRNKGTDPAGSDTTAGVQTYDDLAADTRKWVRERWIDYVAPQVYWNIGFPAADYAKVVAWWSSQADGTPVHLYIGQANHKVGVSAQSPAWNDPAELSEHLTFNRSHPQVRGDVFFSAKDVRANRLAHMDVLQAQHYTRPAMIPVMDQRGGKAPHHPILVSARRSDAGVRLDWVSDPRTAYFAVYRFDGTAACDLADATHLVTVARAKAGIVQSFDDTGVQPGRDHTYVVTSLDRLHHESGPSNPKHR</sequence>
<dbReference type="InterPro" id="IPR003790">
    <property type="entry name" value="GHL10"/>
</dbReference>
<dbReference type="Proteomes" id="UP000063699">
    <property type="component" value="Chromosome"/>
</dbReference>
<dbReference type="InterPro" id="IPR017853">
    <property type="entry name" value="GH"/>
</dbReference>
<accession>A0A0N9IF20</accession>
<evidence type="ECO:0000313" key="4">
    <source>
        <dbReference type="EMBL" id="ALG13380.1"/>
    </source>
</evidence>
<keyword evidence="1 2" id="KW-0732">Signal</keyword>
<evidence type="ECO:0000256" key="1">
    <source>
        <dbReference type="ARBA" id="ARBA00022729"/>
    </source>
</evidence>
<keyword evidence="5" id="KW-1185">Reference proteome</keyword>
<dbReference type="AlphaFoldDB" id="A0A0N9IF20"/>
<proteinExistence type="predicted"/>
<dbReference type="Gene3D" id="2.60.40.10">
    <property type="entry name" value="Immunoglobulins"/>
    <property type="match status" value="1"/>
</dbReference>
<dbReference type="InterPro" id="IPR013783">
    <property type="entry name" value="Ig-like_fold"/>
</dbReference>
<dbReference type="InterPro" id="IPR052177">
    <property type="entry name" value="Divisome_Glycosyl_Hydrolase"/>
</dbReference>
<dbReference type="EMBL" id="CP012752">
    <property type="protein sequence ID" value="ALG13380.1"/>
    <property type="molecule type" value="Genomic_DNA"/>
</dbReference>
<dbReference type="Pfam" id="PF02638">
    <property type="entry name" value="GHL10"/>
    <property type="match status" value="1"/>
</dbReference>
<reference evidence="4 5" key="1">
    <citation type="submission" date="2015-07" db="EMBL/GenBank/DDBJ databases">
        <title>Genome sequencing of Kibdelosporangium phytohabitans.</title>
        <authorList>
            <person name="Qin S."/>
            <person name="Xing K."/>
        </authorList>
    </citation>
    <scope>NUCLEOTIDE SEQUENCE [LARGE SCALE GENOMIC DNA]</scope>
    <source>
        <strain evidence="4 5">KLBMP1111</strain>
    </source>
</reference>
<evidence type="ECO:0000256" key="2">
    <source>
        <dbReference type="SAM" id="SignalP"/>
    </source>
</evidence>
<name>A0A0N9IF20_9PSEU</name>
<dbReference type="STRING" id="860235.AOZ06_46790"/>
<dbReference type="PANTHER" id="PTHR43405:SF1">
    <property type="entry name" value="GLYCOSYL HYDROLASE DIGH"/>
    <property type="match status" value="1"/>
</dbReference>
<protein>
    <submittedName>
        <fullName evidence="4">FenI</fullName>
    </submittedName>
</protein>
<feature type="chain" id="PRO_5006036105" evidence="2">
    <location>
        <begin position="36"/>
        <end position="527"/>
    </location>
</feature>
<dbReference type="SUPFAM" id="SSF51445">
    <property type="entry name" value="(Trans)glycosidases"/>
    <property type="match status" value="1"/>
</dbReference>
<feature type="signal peptide" evidence="2">
    <location>
        <begin position="1"/>
        <end position="35"/>
    </location>
</feature>
<dbReference type="KEGG" id="kphy:AOZ06_46790"/>
<dbReference type="GO" id="GO:0005975">
    <property type="term" value="P:carbohydrate metabolic process"/>
    <property type="evidence" value="ECO:0007669"/>
    <property type="project" value="UniProtKB-ARBA"/>
</dbReference>
<feature type="domain" description="Glycosyl hydrolase-like 10" evidence="3">
    <location>
        <begin position="53"/>
        <end position="371"/>
    </location>
</feature>
<dbReference type="PANTHER" id="PTHR43405">
    <property type="entry name" value="GLYCOSYL HYDROLASE DIGH"/>
    <property type="match status" value="1"/>
</dbReference>
<gene>
    <name evidence="4" type="ORF">AOZ06_46790</name>
</gene>
<organism evidence="4 5">
    <name type="scientific">Kibdelosporangium phytohabitans</name>
    <dbReference type="NCBI Taxonomy" id="860235"/>
    <lineage>
        <taxon>Bacteria</taxon>
        <taxon>Bacillati</taxon>
        <taxon>Actinomycetota</taxon>
        <taxon>Actinomycetes</taxon>
        <taxon>Pseudonocardiales</taxon>
        <taxon>Pseudonocardiaceae</taxon>
        <taxon>Kibdelosporangium</taxon>
    </lineage>
</organism>
<evidence type="ECO:0000313" key="5">
    <source>
        <dbReference type="Proteomes" id="UP000063699"/>
    </source>
</evidence>
<evidence type="ECO:0000259" key="3">
    <source>
        <dbReference type="Pfam" id="PF02638"/>
    </source>
</evidence>
<dbReference type="Gene3D" id="3.20.20.80">
    <property type="entry name" value="Glycosidases"/>
    <property type="match status" value="1"/>
</dbReference>